<gene>
    <name evidence="1" type="ORF">GKO46_04150</name>
    <name evidence="2" type="ORF">GKO48_05110</name>
</gene>
<dbReference type="PANTHER" id="PTHR43611:SF3">
    <property type="entry name" value="FLAVIN MONONUCLEOTIDE HYDROLASE 1, CHLOROPLATIC"/>
    <property type="match status" value="1"/>
</dbReference>
<dbReference type="AlphaFoldDB" id="A0AAJ5ZJ01"/>
<dbReference type="SUPFAM" id="SSF56784">
    <property type="entry name" value="HAD-like"/>
    <property type="match status" value="1"/>
</dbReference>
<dbReference type="Pfam" id="PF00702">
    <property type="entry name" value="Hydrolase"/>
    <property type="match status" value="1"/>
</dbReference>
<dbReference type="PANTHER" id="PTHR43611">
    <property type="entry name" value="ALPHA-D-GLUCOSE 1-PHOSPHATE PHOSPHATASE"/>
    <property type="match status" value="1"/>
</dbReference>
<dbReference type="NCBIfam" id="TIGR01509">
    <property type="entry name" value="HAD-SF-IA-v3"/>
    <property type="match status" value="1"/>
</dbReference>
<evidence type="ECO:0000313" key="3">
    <source>
        <dbReference type="Proteomes" id="UP001219901"/>
    </source>
</evidence>
<dbReference type="EMBL" id="CP046147">
    <property type="protein sequence ID" value="WFG39018.1"/>
    <property type="molecule type" value="Genomic_DNA"/>
</dbReference>
<dbReference type="EMBL" id="WMBE01000001">
    <property type="protein sequence ID" value="MDG0866263.1"/>
    <property type="molecule type" value="Genomic_DNA"/>
</dbReference>
<accession>A0AAJ5ZJ01</accession>
<name>A0AAJ5ZJ01_9CHLR</name>
<keyword evidence="2" id="KW-0378">Hydrolase</keyword>
<keyword evidence="3" id="KW-1185">Reference proteome</keyword>
<dbReference type="PRINTS" id="PR00413">
    <property type="entry name" value="HADHALOGNASE"/>
</dbReference>
<dbReference type="RefSeq" id="WP_342822296.1">
    <property type="nucleotide sequence ID" value="NZ_CP046146.1"/>
</dbReference>
<reference evidence="3 4" key="1">
    <citation type="submission" date="2019-11" db="EMBL/GenBank/DDBJ databases">
        <authorList>
            <person name="Cho J.-C."/>
        </authorList>
    </citation>
    <scope>NUCLEOTIDE SEQUENCE [LARGE SCALE GENOMIC DNA]</scope>
    <source>
        <strain evidence="2 3">JH1073</strain>
        <strain evidence="1 4">JH702</strain>
    </source>
</reference>
<reference evidence="2" key="2">
    <citation type="journal article" date="2023" name="Nat. Commun.">
        <title>Cultivation of marine bacteria of the SAR202 clade.</title>
        <authorList>
            <person name="Lim Y."/>
            <person name="Seo J.H."/>
            <person name="Giovannoni S.J."/>
            <person name="Kang I."/>
            <person name="Cho J.C."/>
        </authorList>
    </citation>
    <scope>NUCLEOTIDE SEQUENCE</scope>
    <source>
        <strain evidence="2">JH1073</strain>
    </source>
</reference>
<evidence type="ECO:0000313" key="2">
    <source>
        <dbReference type="EMBL" id="WFG39018.1"/>
    </source>
</evidence>
<dbReference type="Proteomes" id="UP001219901">
    <property type="component" value="Chromosome"/>
</dbReference>
<reference evidence="3" key="3">
    <citation type="submission" date="2023-06" db="EMBL/GenBank/DDBJ databases">
        <title>Pangenomics reveal diversification of enzyme families and niche specialization in globally abundant SAR202 bacteria.</title>
        <authorList>
            <person name="Saw J.H.W."/>
        </authorList>
    </citation>
    <scope>NUCLEOTIDE SEQUENCE [LARGE SCALE GENOMIC DNA]</scope>
    <source>
        <strain evidence="3">JH1073</strain>
    </source>
</reference>
<protein>
    <submittedName>
        <fullName evidence="2">HAD-IA family hydrolase</fullName>
    </submittedName>
</protein>
<evidence type="ECO:0000313" key="4">
    <source>
        <dbReference type="Proteomes" id="UP001321249"/>
    </source>
</evidence>
<proteinExistence type="predicted"/>
<evidence type="ECO:0000313" key="1">
    <source>
        <dbReference type="EMBL" id="MDG0866263.1"/>
    </source>
</evidence>
<organism evidence="2 3">
    <name type="scientific">Candidatus Lucifugimonas marina</name>
    <dbReference type="NCBI Taxonomy" id="3038979"/>
    <lineage>
        <taxon>Bacteria</taxon>
        <taxon>Bacillati</taxon>
        <taxon>Chloroflexota</taxon>
        <taxon>Dehalococcoidia</taxon>
        <taxon>SAR202 cluster</taxon>
        <taxon>Candidatus Lucifugimonadales</taxon>
        <taxon>Candidatus Lucifugimonadaceae</taxon>
        <taxon>Candidatus Lucifugimonas</taxon>
    </lineage>
</organism>
<dbReference type="InterPro" id="IPR023214">
    <property type="entry name" value="HAD_sf"/>
</dbReference>
<dbReference type="GO" id="GO:0016787">
    <property type="term" value="F:hydrolase activity"/>
    <property type="evidence" value="ECO:0007669"/>
    <property type="project" value="UniProtKB-KW"/>
</dbReference>
<dbReference type="Gene3D" id="3.40.50.1000">
    <property type="entry name" value="HAD superfamily/HAD-like"/>
    <property type="match status" value="1"/>
</dbReference>
<dbReference type="NCBIfam" id="TIGR01549">
    <property type="entry name" value="HAD-SF-IA-v1"/>
    <property type="match status" value="1"/>
</dbReference>
<sequence length="201" mass="22339">MPIKCVFFDFDDVIRSWEYQLDGLEEEFGIPISAFREIAFAPDTLGPAITGQVSDEMWRDRVRKVLTPRFPDKDANGAWKVWESRNGVIIPEVLDVVKEVKTKVPIGMISNATSRLNSDLRIHDLYDLFDYVINTSEIGIVKPAAAVYLHALKTAELRTEEAFFTDDKAVNVEGATNLGIVGHVFENAAGLRAALVDAGVL</sequence>
<dbReference type="InterPro" id="IPR036412">
    <property type="entry name" value="HAD-like_sf"/>
</dbReference>
<dbReference type="Proteomes" id="UP001321249">
    <property type="component" value="Unassembled WGS sequence"/>
</dbReference>
<dbReference type="InterPro" id="IPR006439">
    <property type="entry name" value="HAD-SF_hydro_IA"/>
</dbReference>